<feature type="domain" description="Pesticidal crystal protein Cry" evidence="1">
    <location>
        <begin position="12"/>
        <end position="186"/>
    </location>
</feature>
<dbReference type="Gene3D" id="2.60.120.260">
    <property type="entry name" value="Galactose-binding domain-like"/>
    <property type="match status" value="1"/>
</dbReference>
<evidence type="ECO:0000259" key="1">
    <source>
        <dbReference type="Pfam" id="PF17997"/>
    </source>
</evidence>
<dbReference type="Pfam" id="PF21463">
    <property type="entry name" value="Cry1Ac_dom-VII"/>
    <property type="match status" value="1"/>
</dbReference>
<dbReference type="AlphaFoldDB" id="A0A6F7TLP9"/>
<proteinExistence type="predicted"/>
<reference evidence="3" key="1">
    <citation type="submission" date="2011-03" db="EMBL/GenBank/DDBJ databases">
        <title>Novel pesticidal protein genes from Bacillus thuringiensis strains.</title>
        <authorList>
            <person name="Liu Y."/>
            <person name="Ye W."/>
            <person name="Zhu L."/>
            <person name="Yin X."/>
            <person name="Geng C."/>
            <person name="Peng D."/>
            <person name="Ruan L."/>
            <person name="Sun M."/>
        </authorList>
    </citation>
    <scope>NUCLEOTIDE SEQUENCE</scope>
    <source>
        <strain evidence="3">Ybt020</strain>
    </source>
</reference>
<name>A0A6F7TLP9_BACTU</name>
<accession>A0A6F7TLP9</accession>
<evidence type="ECO:0000313" key="3">
    <source>
        <dbReference type="EMBL" id="AEH76816.1"/>
    </source>
</evidence>
<dbReference type="InterPro" id="IPR041587">
    <property type="entry name" value="Cry_V"/>
</dbReference>
<dbReference type="EMBL" id="JF521576">
    <property type="protein sequence ID" value="AEH76816.1"/>
    <property type="molecule type" value="Genomic_DNA"/>
</dbReference>
<dbReference type="InterPro" id="IPR008979">
    <property type="entry name" value="Galactose-bd-like_sf"/>
</dbReference>
<organism evidence="3">
    <name type="scientific">Bacillus thuringiensis</name>
    <dbReference type="NCBI Taxonomy" id="1428"/>
    <lineage>
        <taxon>Bacteria</taxon>
        <taxon>Bacillati</taxon>
        <taxon>Bacillota</taxon>
        <taxon>Bacilli</taxon>
        <taxon>Bacillales</taxon>
        <taxon>Bacillaceae</taxon>
        <taxon>Bacillus</taxon>
        <taxon>Bacillus cereus group</taxon>
    </lineage>
</organism>
<evidence type="ECO:0000259" key="2">
    <source>
        <dbReference type="Pfam" id="PF21463"/>
    </source>
</evidence>
<feature type="domain" description="Cry1Ac-like" evidence="2">
    <location>
        <begin position="300"/>
        <end position="378"/>
    </location>
</feature>
<dbReference type="InterPro" id="IPR048645">
    <property type="entry name" value="Cry1Ac-like_dom-VII"/>
</dbReference>
<dbReference type="SUPFAM" id="SSF49785">
    <property type="entry name" value="Galactose-binding domain-like"/>
    <property type="match status" value="1"/>
</dbReference>
<sequence length="431" mass="48240">MNYTPSKNTNGGFSNNENWIGSPNIEYITGNPIYKGLCIHLKGSTFPTYLYQKIDESKLKPYTRYQIRGFAESSQDLDLDLIRYGASHITMNAPDNLKILTPPCEELNSRFDTSCDVFDRCTQSIYVDSAANICSDQIDGDPHAFSLHIDTGTVDSNENLGIWVAFKVSILDGYATLGNLELIEVGPLSGESLAQVQRQEQHWKQLIAKERETTVKLYAAAKQAINRLFEDSQDTKLRFDTELFNILSTYQLIYKIQDVYNSCLSAIPGLNYELFMELKNRIQTAIDLYEARNTPQNGEFRNRLTGWETTANVEVKEVEGEGAFVLILSNWNASVSQTVSVQKDHGYVLRVTAKKEGIGDGYVTILDCANHVDTLTFGACDAGSDVSSNELAGYVTKTLEIYPDTDQISIEIGETEGTFYIESIDLIRMEG</sequence>
<protein>
    <submittedName>
        <fullName evidence="3">Cry28Aa2-like protein</fullName>
    </submittedName>
</protein>
<dbReference type="Pfam" id="PF17997">
    <property type="entry name" value="Cry1Ac_D5"/>
    <property type="match status" value="1"/>
</dbReference>